<reference evidence="9" key="3">
    <citation type="submission" date="2025-09" db="UniProtKB">
        <authorList>
            <consortium name="Ensembl"/>
        </authorList>
    </citation>
    <scope>IDENTIFICATION</scope>
</reference>
<keyword evidence="2" id="KW-0808">Transferase</keyword>
<dbReference type="GO" id="GO:0003714">
    <property type="term" value="F:transcription corepressor activity"/>
    <property type="evidence" value="ECO:0007669"/>
    <property type="project" value="TreeGrafter"/>
</dbReference>
<dbReference type="GO" id="GO:0005524">
    <property type="term" value="F:ATP binding"/>
    <property type="evidence" value="ECO:0007669"/>
    <property type="project" value="UniProtKB-UniRule"/>
</dbReference>
<evidence type="ECO:0000256" key="3">
    <source>
        <dbReference type="ARBA" id="ARBA00022741"/>
    </source>
</evidence>
<feature type="binding site" evidence="6">
    <location>
        <position position="50"/>
    </location>
    <ligand>
        <name>ATP</name>
        <dbReference type="ChEBI" id="CHEBI:30616"/>
    </ligand>
</feature>
<dbReference type="InterPro" id="IPR008271">
    <property type="entry name" value="Ser/Thr_kinase_AS"/>
</dbReference>
<keyword evidence="5 6" id="KW-0067">ATP-binding</keyword>
<dbReference type="Pfam" id="PF00069">
    <property type="entry name" value="Pkinase"/>
    <property type="match status" value="1"/>
</dbReference>
<dbReference type="GO" id="GO:0003713">
    <property type="term" value="F:transcription coactivator activity"/>
    <property type="evidence" value="ECO:0007669"/>
    <property type="project" value="TreeGrafter"/>
</dbReference>
<dbReference type="GO" id="GO:0004674">
    <property type="term" value="F:protein serine/threonine kinase activity"/>
    <property type="evidence" value="ECO:0007669"/>
    <property type="project" value="UniProtKB-KW"/>
</dbReference>
<dbReference type="Gene3D" id="1.10.510.10">
    <property type="entry name" value="Transferase(Phosphotransferase) domain 1"/>
    <property type="match status" value="1"/>
</dbReference>
<dbReference type="InterPro" id="IPR011009">
    <property type="entry name" value="Kinase-like_dom_sf"/>
</dbReference>
<sequence length="424" mass="48542">PCKPQFGNYYYHVLQGSTNAYTILKHIGEGGFGKVFKCQVNDSEEVVAVKILKNMNIQDIKDELDMLDVIGQLNADQVHVVKLYEKFQHCGFTCLVFEMLDIDLFQYCQNKGSLDVNAIRPIAMQLLETLQALKSLGITHGDFKYDNIMLVNREDLPYRVKLIDFGLAFYTNKAKFGRVRQIIGFRSPEVSLGLPYTEAIDMWALGCLLAFLYLGYSLFPESCEHLLFRSMVEILGIPSERMLLSKFEYSVINRKKARTWPRDRIHFQSLDDLFYYHDPADTAENVDRKVFIDLLKKMLHLNGAERISPTEALQHPFITMSHLSHDQGSREYLNLAQTYMNFYSFKFSETETLPPLGDVVAVSAADDNKEANATEGYDYDQLVEDAFIKPSKSTLWVRIKKSVRKLFSLLRTKCPCCSPSSGNS</sequence>
<dbReference type="Gene3D" id="3.30.200.20">
    <property type="entry name" value="Phosphorylase Kinase, domain 1"/>
    <property type="match status" value="1"/>
</dbReference>
<dbReference type="GO" id="GO:0005737">
    <property type="term" value="C:cytoplasm"/>
    <property type="evidence" value="ECO:0007669"/>
    <property type="project" value="TreeGrafter"/>
</dbReference>
<evidence type="ECO:0000259" key="8">
    <source>
        <dbReference type="PROSITE" id="PS50011"/>
    </source>
</evidence>
<accession>A0A8C5G4D1</accession>
<dbReference type="PROSITE" id="PS00108">
    <property type="entry name" value="PROTEIN_KINASE_ST"/>
    <property type="match status" value="1"/>
</dbReference>
<reference evidence="9" key="1">
    <citation type="submission" date="2020-06" db="EMBL/GenBank/DDBJ databases">
        <authorList>
            <consortium name="Wellcome Sanger Institute Data Sharing"/>
        </authorList>
    </citation>
    <scope>NUCLEOTIDE SEQUENCE [LARGE SCALE GENOMIC DNA]</scope>
</reference>
<dbReference type="GO" id="GO:0007224">
    <property type="term" value="P:smoothened signaling pathway"/>
    <property type="evidence" value="ECO:0007669"/>
    <property type="project" value="TreeGrafter"/>
</dbReference>
<dbReference type="Proteomes" id="UP000694680">
    <property type="component" value="Chromosome 12"/>
</dbReference>
<keyword evidence="10" id="KW-1185">Reference proteome</keyword>
<keyword evidence="1 7" id="KW-0723">Serine/threonine-protein kinase</keyword>
<dbReference type="InterPro" id="IPR000719">
    <property type="entry name" value="Prot_kinase_dom"/>
</dbReference>
<keyword evidence="3 6" id="KW-0547">Nucleotide-binding</keyword>
<evidence type="ECO:0000256" key="5">
    <source>
        <dbReference type="ARBA" id="ARBA00022840"/>
    </source>
</evidence>
<dbReference type="PANTHER" id="PTHR24058">
    <property type="entry name" value="DUAL SPECIFICITY PROTEIN KINASE"/>
    <property type="match status" value="1"/>
</dbReference>
<evidence type="ECO:0000256" key="1">
    <source>
        <dbReference type="ARBA" id="ARBA00022527"/>
    </source>
</evidence>
<dbReference type="AlphaFoldDB" id="A0A8C5G4D1"/>
<dbReference type="PANTHER" id="PTHR24058:SF53">
    <property type="entry name" value="HOMEODOMAIN-INTERACTING PROTEIN KINASE 2"/>
    <property type="match status" value="1"/>
</dbReference>
<dbReference type="PROSITE" id="PS00107">
    <property type="entry name" value="PROTEIN_KINASE_ATP"/>
    <property type="match status" value="1"/>
</dbReference>
<dbReference type="GO" id="GO:0042771">
    <property type="term" value="P:intrinsic apoptotic signaling pathway in response to DNA damage by p53 class mediator"/>
    <property type="evidence" value="ECO:0007669"/>
    <property type="project" value="TreeGrafter"/>
</dbReference>
<dbReference type="GO" id="GO:0046332">
    <property type="term" value="F:SMAD binding"/>
    <property type="evidence" value="ECO:0007669"/>
    <property type="project" value="TreeGrafter"/>
</dbReference>
<proteinExistence type="inferred from homology"/>
<evidence type="ECO:0000256" key="7">
    <source>
        <dbReference type="RuleBase" id="RU000304"/>
    </source>
</evidence>
<evidence type="ECO:0000313" key="10">
    <source>
        <dbReference type="Proteomes" id="UP000694680"/>
    </source>
</evidence>
<name>A0A8C5G4D1_GOUWI</name>
<dbReference type="GO" id="GO:0004713">
    <property type="term" value="F:protein tyrosine kinase activity"/>
    <property type="evidence" value="ECO:0007669"/>
    <property type="project" value="TreeGrafter"/>
</dbReference>
<organism evidence="9 10">
    <name type="scientific">Gouania willdenowi</name>
    <name type="common">Blunt-snouted clingfish</name>
    <name type="synonym">Lepadogaster willdenowi</name>
    <dbReference type="NCBI Taxonomy" id="441366"/>
    <lineage>
        <taxon>Eukaryota</taxon>
        <taxon>Metazoa</taxon>
        <taxon>Chordata</taxon>
        <taxon>Craniata</taxon>
        <taxon>Vertebrata</taxon>
        <taxon>Euteleostomi</taxon>
        <taxon>Actinopterygii</taxon>
        <taxon>Neopterygii</taxon>
        <taxon>Teleostei</taxon>
        <taxon>Neoteleostei</taxon>
        <taxon>Acanthomorphata</taxon>
        <taxon>Ovalentaria</taxon>
        <taxon>Blenniimorphae</taxon>
        <taxon>Blenniiformes</taxon>
        <taxon>Gobiesocoidei</taxon>
        <taxon>Gobiesocidae</taxon>
        <taxon>Gobiesocinae</taxon>
        <taxon>Gouania</taxon>
    </lineage>
</organism>
<dbReference type="InterPro" id="IPR017441">
    <property type="entry name" value="Protein_kinase_ATP_BS"/>
</dbReference>
<evidence type="ECO:0000256" key="2">
    <source>
        <dbReference type="ARBA" id="ARBA00022679"/>
    </source>
</evidence>
<dbReference type="SUPFAM" id="SSF56112">
    <property type="entry name" value="Protein kinase-like (PK-like)"/>
    <property type="match status" value="1"/>
</dbReference>
<protein>
    <recommendedName>
        <fullName evidence="8">Protein kinase domain-containing protein</fullName>
    </recommendedName>
</protein>
<evidence type="ECO:0000256" key="6">
    <source>
        <dbReference type="PROSITE-ProRule" id="PRU10141"/>
    </source>
</evidence>
<evidence type="ECO:0000256" key="4">
    <source>
        <dbReference type="ARBA" id="ARBA00022777"/>
    </source>
</evidence>
<comment type="similarity">
    <text evidence="7">Belongs to the protein kinase superfamily.</text>
</comment>
<feature type="domain" description="Protein kinase" evidence="8">
    <location>
        <begin position="21"/>
        <end position="318"/>
    </location>
</feature>
<reference evidence="9" key="2">
    <citation type="submission" date="2025-08" db="UniProtKB">
        <authorList>
            <consortium name="Ensembl"/>
        </authorList>
    </citation>
    <scope>IDENTIFICATION</scope>
</reference>
<dbReference type="InterPro" id="IPR050494">
    <property type="entry name" value="Ser_Thr_dual-spec_kinase"/>
</dbReference>
<keyword evidence="4" id="KW-0418">Kinase</keyword>
<dbReference type="GO" id="GO:0016605">
    <property type="term" value="C:PML body"/>
    <property type="evidence" value="ECO:0007669"/>
    <property type="project" value="TreeGrafter"/>
</dbReference>
<evidence type="ECO:0000313" key="9">
    <source>
        <dbReference type="Ensembl" id="ENSGWIP00000013375.1"/>
    </source>
</evidence>
<dbReference type="PROSITE" id="PS50011">
    <property type="entry name" value="PROTEIN_KINASE_DOM"/>
    <property type="match status" value="1"/>
</dbReference>
<dbReference type="GO" id="GO:0045944">
    <property type="term" value="P:positive regulation of transcription by RNA polymerase II"/>
    <property type="evidence" value="ECO:0007669"/>
    <property type="project" value="TreeGrafter"/>
</dbReference>
<dbReference type="Ensembl" id="ENSGWIT00000014843.1">
    <property type="protein sequence ID" value="ENSGWIP00000013375.1"/>
    <property type="gene ID" value="ENSGWIG00000007271.1"/>
</dbReference>